<dbReference type="NCBIfam" id="TIGR01509">
    <property type="entry name" value="HAD-SF-IA-v3"/>
    <property type="match status" value="1"/>
</dbReference>
<dbReference type="SFLD" id="SFLDG01129">
    <property type="entry name" value="C1.5:_HAD__Beta-PGM__Phosphata"/>
    <property type="match status" value="1"/>
</dbReference>
<reference evidence="1" key="1">
    <citation type="submission" date="2020-10" db="EMBL/GenBank/DDBJ databases">
        <authorList>
            <person name="Gilroy R."/>
        </authorList>
    </citation>
    <scope>NUCLEOTIDE SEQUENCE</scope>
    <source>
        <strain evidence="1">13766</strain>
    </source>
</reference>
<dbReference type="PANTHER" id="PTHR43481:SF4">
    <property type="entry name" value="GLYCEROL-1-PHOSPHATE PHOSPHOHYDROLASE 1-RELATED"/>
    <property type="match status" value="1"/>
</dbReference>
<reference evidence="1" key="2">
    <citation type="journal article" date="2021" name="PeerJ">
        <title>Extensive microbial diversity within the chicken gut microbiome revealed by metagenomics and culture.</title>
        <authorList>
            <person name="Gilroy R."/>
            <person name="Ravi A."/>
            <person name="Getino M."/>
            <person name="Pursley I."/>
            <person name="Horton D.L."/>
            <person name="Alikhan N.F."/>
            <person name="Baker D."/>
            <person name="Gharbi K."/>
            <person name="Hall N."/>
            <person name="Watson M."/>
            <person name="Adriaenssens E.M."/>
            <person name="Foster-Nyarko E."/>
            <person name="Jarju S."/>
            <person name="Secka A."/>
            <person name="Antonio M."/>
            <person name="Oren A."/>
            <person name="Chaudhuri R.R."/>
            <person name="La Ragione R."/>
            <person name="Hildebrand F."/>
            <person name="Pallen M.J."/>
        </authorList>
    </citation>
    <scope>NUCLEOTIDE SEQUENCE</scope>
    <source>
        <strain evidence="1">13766</strain>
    </source>
</reference>
<keyword evidence="1" id="KW-0378">Hydrolase</keyword>
<dbReference type="AlphaFoldDB" id="A0A9D1K664"/>
<sequence length="212" mass="22554">MDIAGILFDMDGVLVDSEPVITEAAIRALRQYGVEAKEVDFKPFTGMGEVRFIGGVAEKYGKPFVPEMKTLTYEIYGQIVDEHLKVYAGTLDALRALSGYRLALASSADLVKVRHNLRVAHIPFATFAAIVTAEDVARKKPDPAIFLTAAEKLGLPASRCLAIDDAISGVQAGKAAGCYTVGVTTSFPAETLLEAGADCVIAEIGELPALLH</sequence>
<evidence type="ECO:0000313" key="2">
    <source>
        <dbReference type="Proteomes" id="UP000824140"/>
    </source>
</evidence>
<dbReference type="SFLD" id="SFLDS00003">
    <property type="entry name" value="Haloacid_Dehalogenase"/>
    <property type="match status" value="1"/>
</dbReference>
<dbReference type="SFLD" id="SFLDG01135">
    <property type="entry name" value="C1.5.6:_HAD__Beta-PGM__Phospha"/>
    <property type="match status" value="1"/>
</dbReference>
<dbReference type="PANTHER" id="PTHR43481">
    <property type="entry name" value="FRUCTOSE-1-PHOSPHATE PHOSPHATASE"/>
    <property type="match status" value="1"/>
</dbReference>
<dbReference type="Pfam" id="PF00702">
    <property type="entry name" value="Hydrolase"/>
    <property type="match status" value="1"/>
</dbReference>
<organism evidence="1 2">
    <name type="scientific">Candidatus Alectryocaccomicrobium excrementavium</name>
    <dbReference type="NCBI Taxonomy" id="2840668"/>
    <lineage>
        <taxon>Bacteria</taxon>
        <taxon>Bacillati</taxon>
        <taxon>Bacillota</taxon>
        <taxon>Clostridia</taxon>
        <taxon>Candidatus Alectryocaccomicrobium</taxon>
    </lineage>
</organism>
<dbReference type="NCBIfam" id="TIGR01549">
    <property type="entry name" value="HAD-SF-IA-v1"/>
    <property type="match status" value="1"/>
</dbReference>
<dbReference type="GO" id="GO:0050308">
    <property type="term" value="F:sugar-phosphatase activity"/>
    <property type="evidence" value="ECO:0007669"/>
    <property type="project" value="TreeGrafter"/>
</dbReference>
<proteinExistence type="predicted"/>
<dbReference type="SUPFAM" id="SSF56784">
    <property type="entry name" value="HAD-like"/>
    <property type="match status" value="1"/>
</dbReference>
<dbReference type="InterPro" id="IPR006439">
    <property type="entry name" value="HAD-SF_hydro_IA"/>
</dbReference>
<dbReference type="InterPro" id="IPR036412">
    <property type="entry name" value="HAD-like_sf"/>
</dbReference>
<dbReference type="InterPro" id="IPR023198">
    <property type="entry name" value="PGP-like_dom2"/>
</dbReference>
<evidence type="ECO:0000313" key="1">
    <source>
        <dbReference type="EMBL" id="HIS93026.1"/>
    </source>
</evidence>
<dbReference type="Gene3D" id="1.10.150.240">
    <property type="entry name" value="Putative phosphatase, domain 2"/>
    <property type="match status" value="1"/>
</dbReference>
<gene>
    <name evidence="1" type="ORF">IAA84_08440</name>
</gene>
<dbReference type="EMBL" id="DVJN01000170">
    <property type="protein sequence ID" value="HIS93026.1"/>
    <property type="molecule type" value="Genomic_DNA"/>
</dbReference>
<dbReference type="CDD" id="cd07505">
    <property type="entry name" value="HAD_BPGM-like"/>
    <property type="match status" value="1"/>
</dbReference>
<dbReference type="InterPro" id="IPR051806">
    <property type="entry name" value="HAD-like_SPP"/>
</dbReference>
<dbReference type="Gene3D" id="3.40.50.1000">
    <property type="entry name" value="HAD superfamily/HAD-like"/>
    <property type="match status" value="1"/>
</dbReference>
<dbReference type="InterPro" id="IPR023214">
    <property type="entry name" value="HAD_sf"/>
</dbReference>
<name>A0A9D1K664_9FIRM</name>
<protein>
    <submittedName>
        <fullName evidence="1">HAD-IA family hydrolase</fullName>
    </submittedName>
</protein>
<dbReference type="Proteomes" id="UP000824140">
    <property type="component" value="Unassembled WGS sequence"/>
</dbReference>
<comment type="caution">
    <text evidence="1">The sequence shown here is derived from an EMBL/GenBank/DDBJ whole genome shotgun (WGS) entry which is preliminary data.</text>
</comment>
<accession>A0A9D1K664</accession>